<protein>
    <submittedName>
        <fullName evidence="2">TIGR00341 family protein</fullName>
    </submittedName>
</protein>
<keyword evidence="1" id="KW-0812">Transmembrane</keyword>
<evidence type="ECO:0000256" key="1">
    <source>
        <dbReference type="SAM" id="Phobius"/>
    </source>
</evidence>
<dbReference type="PANTHER" id="PTHR20992">
    <property type="entry name" value="AT15442P-RELATED"/>
    <property type="match status" value="1"/>
</dbReference>
<organism evidence="2 3">
    <name type="scientific">Candidatus Enterococcus moelleringii</name>
    <dbReference type="NCBI Taxonomy" id="2815325"/>
    <lineage>
        <taxon>Bacteria</taxon>
        <taxon>Bacillati</taxon>
        <taxon>Bacillota</taxon>
        <taxon>Bacilli</taxon>
        <taxon>Lactobacillales</taxon>
        <taxon>Enterococcaceae</taxon>
        <taxon>Enterococcus</taxon>
    </lineage>
</organism>
<feature type="transmembrane region" description="Helical" evidence="1">
    <location>
        <begin position="148"/>
        <end position="166"/>
    </location>
</feature>
<dbReference type="InterPro" id="IPR005240">
    <property type="entry name" value="DUF389"/>
</dbReference>
<sequence>MKESSVLTNQELYDKIYDGIYPKKENIMILVCAIVIASIGLNMNSQPVVIGAMLISPIMAPVQGLGMGLATFDARLTAKALKLLLLEAGFAIVAAAIYFLLSPITYASAEIISRTQPTIWDAIIAVFGGVAGMIGARQKEPNNIVPGVAIATTLMPPLCVMGYGLYERDASFFFGAAYLFLVNVSFIMITAFIVVQVLQVSKRKVVNKDEEKKRKYLMIGLALLIMIPSIYSAGTLVRKQVAQQNAQSFVSQEFTPFYVLKQEVDSDNHELVVDTIGSELSEEQVAQLQAEMANYNLNDYQLVVRQVADSDSLSLQDIDRYLEEKAQETRSISDTRPLSSAAANESINRQQEMIKRELFSEFPNRITSITLRNSETRAGEETGIVEVTPSGNVTEEDRQAIMEAAEKLTKDASDITVNLTD</sequence>
<accession>A0ABS3LFW2</accession>
<feature type="transmembrane region" description="Helical" evidence="1">
    <location>
        <begin position="49"/>
        <end position="72"/>
    </location>
</feature>
<evidence type="ECO:0000313" key="2">
    <source>
        <dbReference type="EMBL" id="MBO1308532.1"/>
    </source>
</evidence>
<keyword evidence="1" id="KW-0472">Membrane</keyword>
<feature type="transmembrane region" description="Helical" evidence="1">
    <location>
        <begin position="172"/>
        <end position="195"/>
    </location>
</feature>
<reference evidence="2 3" key="1">
    <citation type="submission" date="2021-03" db="EMBL/GenBank/DDBJ databases">
        <title>Enterococcal diversity collection.</title>
        <authorList>
            <person name="Gilmore M.S."/>
            <person name="Schwartzman J."/>
            <person name="Van Tyne D."/>
            <person name="Martin M."/>
            <person name="Earl A.M."/>
            <person name="Manson A.L."/>
            <person name="Straub T."/>
            <person name="Salamzade R."/>
            <person name="Saavedra J."/>
            <person name="Lebreton F."/>
            <person name="Prichula J."/>
            <person name="Schaufler K."/>
            <person name="Gaca A."/>
            <person name="Sgardioli B."/>
            <person name="Wagenaar J."/>
            <person name="Strong T."/>
        </authorList>
    </citation>
    <scope>NUCLEOTIDE SEQUENCE [LARGE SCALE GENOMIC DNA]</scope>
    <source>
        <strain evidence="2 3">669A</strain>
    </source>
</reference>
<feature type="transmembrane region" description="Helical" evidence="1">
    <location>
        <begin position="216"/>
        <end position="237"/>
    </location>
</feature>
<comment type="caution">
    <text evidence="2">The sequence shown here is derived from an EMBL/GenBank/DDBJ whole genome shotgun (WGS) entry which is preliminary data.</text>
</comment>
<name>A0ABS3LFW2_9ENTE</name>
<dbReference type="PANTHER" id="PTHR20992:SF9">
    <property type="entry name" value="AT15442P-RELATED"/>
    <property type="match status" value="1"/>
</dbReference>
<keyword evidence="3" id="KW-1185">Reference proteome</keyword>
<gene>
    <name evidence="2" type="ORF">JZO70_20325</name>
</gene>
<keyword evidence="1" id="KW-1133">Transmembrane helix</keyword>
<feature type="transmembrane region" description="Helical" evidence="1">
    <location>
        <begin position="84"/>
        <end position="106"/>
    </location>
</feature>
<evidence type="ECO:0000313" key="3">
    <source>
        <dbReference type="Proteomes" id="UP000664601"/>
    </source>
</evidence>
<dbReference type="EMBL" id="JAFREM010000033">
    <property type="protein sequence ID" value="MBO1308532.1"/>
    <property type="molecule type" value="Genomic_DNA"/>
</dbReference>
<dbReference type="RefSeq" id="WP_207675524.1">
    <property type="nucleotide sequence ID" value="NZ_JAFREM010000033.1"/>
</dbReference>
<feature type="transmembrane region" description="Helical" evidence="1">
    <location>
        <begin position="118"/>
        <end position="136"/>
    </location>
</feature>
<feature type="transmembrane region" description="Helical" evidence="1">
    <location>
        <begin position="27"/>
        <end position="43"/>
    </location>
</feature>
<dbReference type="Pfam" id="PF04087">
    <property type="entry name" value="DUF389"/>
    <property type="match status" value="1"/>
</dbReference>
<dbReference type="NCBIfam" id="TIGR00341">
    <property type="entry name" value="TIGR00341 family protein"/>
    <property type="match status" value="1"/>
</dbReference>
<proteinExistence type="predicted"/>
<dbReference type="Proteomes" id="UP000664601">
    <property type="component" value="Unassembled WGS sequence"/>
</dbReference>